<comment type="caution">
    <text evidence="1">The sequence shown here is derived from an EMBL/GenBank/DDBJ whole genome shotgun (WGS) entry which is preliminary data.</text>
</comment>
<evidence type="ECO:0000313" key="2">
    <source>
        <dbReference type="Proteomes" id="UP001370758"/>
    </source>
</evidence>
<dbReference type="Proteomes" id="UP001370758">
    <property type="component" value="Unassembled WGS sequence"/>
</dbReference>
<gene>
    <name evidence="1" type="ORF">TWF481_004758</name>
</gene>
<proteinExistence type="predicted"/>
<name>A0AAV9WKG9_9PEZI</name>
<reference evidence="1 2" key="1">
    <citation type="submission" date="2023-08" db="EMBL/GenBank/DDBJ databases">
        <authorList>
            <person name="Palmer J.M."/>
        </authorList>
    </citation>
    <scope>NUCLEOTIDE SEQUENCE [LARGE SCALE GENOMIC DNA]</scope>
    <source>
        <strain evidence="1 2">TWF481</strain>
    </source>
</reference>
<keyword evidence="2" id="KW-1185">Reference proteome</keyword>
<organism evidence="1 2">
    <name type="scientific">Arthrobotrys musiformis</name>
    <dbReference type="NCBI Taxonomy" id="47236"/>
    <lineage>
        <taxon>Eukaryota</taxon>
        <taxon>Fungi</taxon>
        <taxon>Dikarya</taxon>
        <taxon>Ascomycota</taxon>
        <taxon>Pezizomycotina</taxon>
        <taxon>Orbiliomycetes</taxon>
        <taxon>Orbiliales</taxon>
        <taxon>Orbiliaceae</taxon>
        <taxon>Arthrobotrys</taxon>
    </lineage>
</organism>
<dbReference type="AlphaFoldDB" id="A0AAV9WKG9"/>
<protein>
    <submittedName>
        <fullName evidence="1">Uncharacterized protein</fullName>
    </submittedName>
</protein>
<sequence length="115" mass="12792">MLSTTPSSSFSSPPKTSNLAISFSGVYPLRLQPIRRTPRGKSEKLKLQTRPLLSMSESQCLSLPTISVRYQATIPIKLAICGRYFSCPSLLSNQLAFIPSLHPSFFGFVWYFGTD</sequence>
<dbReference type="EMBL" id="JAVHJL010000002">
    <property type="protein sequence ID" value="KAK6510045.1"/>
    <property type="molecule type" value="Genomic_DNA"/>
</dbReference>
<evidence type="ECO:0000313" key="1">
    <source>
        <dbReference type="EMBL" id="KAK6510045.1"/>
    </source>
</evidence>
<accession>A0AAV9WKG9</accession>